<sequence>MRDATSGLLEEVRKDILQNTKDLVRLFRERERLSRIVADIKERENVEVRDRSREEIVLKALGDLNPRQKAIINMIFEFTIACENSVDESLHERLSESDLEISGQKSVLEYLASTIVSKPGSEIYSSRELDPMFALGAIRGGAHIINGHCVSPDLRLGHSDNQEKYHISILENGIMKLNPMILRADSSFSRIQVD</sequence>
<dbReference type="Gene3D" id="1.20.59.10">
    <property type="entry name" value="Chorismate mutase"/>
    <property type="match status" value="1"/>
</dbReference>
<dbReference type="SUPFAM" id="SSF48600">
    <property type="entry name" value="Chorismate mutase II"/>
    <property type="match status" value="1"/>
</dbReference>
<gene>
    <name evidence="2" type="ORF">B2A_14492</name>
</gene>
<dbReference type="EMBL" id="AUZZ01010529">
    <property type="protein sequence ID" value="EQD29395.1"/>
    <property type="molecule type" value="Genomic_DNA"/>
</dbReference>
<dbReference type="InterPro" id="IPR036979">
    <property type="entry name" value="CM_dom_sf"/>
</dbReference>
<feature type="domain" description="Chorismate mutase" evidence="1">
    <location>
        <begin position="3"/>
        <end position="91"/>
    </location>
</feature>
<dbReference type="GO" id="GO:0046417">
    <property type="term" value="P:chorismate metabolic process"/>
    <property type="evidence" value="ECO:0007669"/>
    <property type="project" value="InterPro"/>
</dbReference>
<dbReference type="InterPro" id="IPR002701">
    <property type="entry name" value="CM_II_prokaryot"/>
</dbReference>
<name>T0ZHU8_9ZZZZ</name>
<dbReference type="PROSITE" id="PS51168">
    <property type="entry name" value="CHORISMATE_MUT_2"/>
    <property type="match status" value="1"/>
</dbReference>
<dbReference type="SMART" id="SM00830">
    <property type="entry name" value="CM_2"/>
    <property type="match status" value="1"/>
</dbReference>
<keyword evidence="2" id="KW-0456">Lyase</keyword>
<reference evidence="2" key="2">
    <citation type="journal article" date="2014" name="ISME J.">
        <title>Microbial stratification in low pH oxic and suboxic macroscopic growths along an acid mine drainage.</title>
        <authorList>
            <person name="Mendez-Garcia C."/>
            <person name="Mesa V."/>
            <person name="Sprenger R.R."/>
            <person name="Richter M."/>
            <person name="Diez M.S."/>
            <person name="Solano J."/>
            <person name="Bargiela R."/>
            <person name="Golyshina O.V."/>
            <person name="Manteca A."/>
            <person name="Ramos J.L."/>
            <person name="Gallego J.R."/>
            <person name="Llorente I."/>
            <person name="Martins Dos Santos V.A."/>
            <person name="Jensen O.N."/>
            <person name="Pelaez A.I."/>
            <person name="Sanchez J."/>
            <person name="Ferrer M."/>
        </authorList>
    </citation>
    <scope>NUCLEOTIDE SEQUENCE</scope>
</reference>
<organism evidence="2">
    <name type="scientific">mine drainage metagenome</name>
    <dbReference type="NCBI Taxonomy" id="410659"/>
    <lineage>
        <taxon>unclassified sequences</taxon>
        <taxon>metagenomes</taxon>
        <taxon>ecological metagenomes</taxon>
    </lineage>
</organism>
<dbReference type="GO" id="GO:0004664">
    <property type="term" value="F:prephenate dehydratase activity"/>
    <property type="evidence" value="ECO:0007669"/>
    <property type="project" value="UniProtKB-EC"/>
</dbReference>
<accession>T0ZHU8</accession>
<dbReference type="InterPro" id="IPR036263">
    <property type="entry name" value="Chorismate_II_sf"/>
</dbReference>
<dbReference type="Pfam" id="PF01817">
    <property type="entry name" value="CM_2"/>
    <property type="match status" value="1"/>
</dbReference>
<comment type="caution">
    <text evidence="2">The sequence shown here is derived from an EMBL/GenBank/DDBJ whole genome shotgun (WGS) entry which is preliminary data.</text>
</comment>
<dbReference type="AlphaFoldDB" id="T0ZHU8"/>
<dbReference type="GO" id="GO:0004106">
    <property type="term" value="F:chorismate mutase activity"/>
    <property type="evidence" value="ECO:0007669"/>
    <property type="project" value="InterPro"/>
</dbReference>
<protein>
    <submittedName>
        <fullName evidence="2">Chorismate mutase</fullName>
        <ecNumber evidence="2">4.2.1.51</ecNumber>
    </submittedName>
</protein>
<dbReference type="EC" id="4.2.1.51" evidence="2"/>
<proteinExistence type="predicted"/>
<reference evidence="2" key="1">
    <citation type="submission" date="2013-08" db="EMBL/GenBank/DDBJ databases">
        <authorList>
            <person name="Mendez C."/>
            <person name="Richter M."/>
            <person name="Ferrer M."/>
            <person name="Sanchez J."/>
        </authorList>
    </citation>
    <scope>NUCLEOTIDE SEQUENCE</scope>
</reference>
<evidence type="ECO:0000313" key="2">
    <source>
        <dbReference type="EMBL" id="EQD29395.1"/>
    </source>
</evidence>
<evidence type="ECO:0000259" key="1">
    <source>
        <dbReference type="PROSITE" id="PS51168"/>
    </source>
</evidence>